<reference evidence="1" key="1">
    <citation type="submission" date="2019-04" db="EMBL/GenBank/DDBJ databases">
        <title>Friends and foes A comparative genomics study of 23 Aspergillus species from section Flavi.</title>
        <authorList>
            <consortium name="DOE Joint Genome Institute"/>
            <person name="Kjaerbolling I."/>
            <person name="Vesth T."/>
            <person name="Frisvad J.C."/>
            <person name="Nybo J.L."/>
            <person name="Theobald S."/>
            <person name="Kildgaard S."/>
            <person name="Isbrandt T."/>
            <person name="Kuo A."/>
            <person name="Sato A."/>
            <person name="Lyhne E.K."/>
            <person name="Kogle M.E."/>
            <person name="Wiebenga A."/>
            <person name="Kun R.S."/>
            <person name="Lubbers R.J."/>
            <person name="Makela M.R."/>
            <person name="Barry K."/>
            <person name="Chovatia M."/>
            <person name="Clum A."/>
            <person name="Daum C."/>
            <person name="Haridas S."/>
            <person name="He G."/>
            <person name="LaButti K."/>
            <person name="Lipzen A."/>
            <person name="Mondo S."/>
            <person name="Riley R."/>
            <person name="Salamov A."/>
            <person name="Simmons B.A."/>
            <person name="Magnuson J.K."/>
            <person name="Henrissat B."/>
            <person name="Mortensen U.H."/>
            <person name="Larsen T.O."/>
            <person name="Devries R.P."/>
            <person name="Grigoriev I.V."/>
            <person name="Machida M."/>
            <person name="Baker S.E."/>
            <person name="Andersen M.R."/>
        </authorList>
    </citation>
    <scope>NUCLEOTIDE SEQUENCE [LARGE SCALE GENOMIC DNA]</scope>
    <source>
        <strain evidence="1">CBS 121.62</strain>
    </source>
</reference>
<gene>
    <name evidence="1" type="ORF">BDV35DRAFT_364664</name>
</gene>
<organism evidence="1">
    <name type="scientific">Aspergillus flavus</name>
    <dbReference type="NCBI Taxonomy" id="5059"/>
    <lineage>
        <taxon>Eukaryota</taxon>
        <taxon>Fungi</taxon>
        <taxon>Dikarya</taxon>
        <taxon>Ascomycota</taxon>
        <taxon>Pezizomycotina</taxon>
        <taxon>Eurotiomycetes</taxon>
        <taxon>Eurotiomycetidae</taxon>
        <taxon>Eurotiales</taxon>
        <taxon>Aspergillaceae</taxon>
        <taxon>Aspergillus</taxon>
        <taxon>Aspergillus subgen. Circumdati</taxon>
    </lineage>
</organism>
<protein>
    <submittedName>
        <fullName evidence="1">Uncharacterized protein</fullName>
    </submittedName>
</protein>
<accession>A0A5N6GP94</accession>
<dbReference type="Proteomes" id="UP000325434">
    <property type="component" value="Unassembled WGS sequence"/>
</dbReference>
<name>A0A5N6GP94_ASPFL</name>
<sequence length="54" mass="5975">MIVTKLGLRIAVNPPPERTRRPPLHGITNHLGRLLRAKTLEISDFSICCDVALA</sequence>
<dbReference type="EMBL" id="ML734653">
    <property type="protein sequence ID" value="KAB8242880.1"/>
    <property type="molecule type" value="Genomic_DNA"/>
</dbReference>
<dbReference type="AlphaFoldDB" id="A0A5N6GP94"/>
<evidence type="ECO:0000313" key="1">
    <source>
        <dbReference type="EMBL" id="KAB8242880.1"/>
    </source>
</evidence>
<proteinExistence type="predicted"/>